<dbReference type="RefSeq" id="WP_164211147.1">
    <property type="nucleotide sequence ID" value="NZ_JAAGSC010000040.1"/>
</dbReference>
<dbReference type="Pfam" id="PF03481">
    <property type="entry name" value="Sua5_C"/>
    <property type="match status" value="1"/>
</dbReference>
<evidence type="ECO:0000313" key="16">
    <source>
        <dbReference type="EMBL" id="NDY95766.1"/>
    </source>
</evidence>
<gene>
    <name evidence="16" type="ORF">G3I74_08505</name>
</gene>
<comment type="similarity">
    <text evidence="2 13">Belongs to the SUA5 family.</text>
</comment>
<keyword evidence="8 13" id="KW-0548">Nucleotidyltransferase</keyword>
<evidence type="ECO:0000259" key="15">
    <source>
        <dbReference type="PROSITE" id="PS51163"/>
    </source>
</evidence>
<dbReference type="GO" id="GO:0006450">
    <property type="term" value="P:regulation of translational fidelity"/>
    <property type="evidence" value="ECO:0007669"/>
    <property type="project" value="TreeGrafter"/>
</dbReference>
<dbReference type="Gene3D" id="3.40.50.11030">
    <property type="entry name" value="Threonylcarbamoyl-AMP synthase, C-terminal domain"/>
    <property type="match status" value="1"/>
</dbReference>
<dbReference type="GO" id="GO:0000049">
    <property type="term" value="F:tRNA binding"/>
    <property type="evidence" value="ECO:0007669"/>
    <property type="project" value="TreeGrafter"/>
</dbReference>
<dbReference type="PROSITE" id="PS51163">
    <property type="entry name" value="YRDC"/>
    <property type="match status" value="1"/>
</dbReference>
<sequence length="333" mass="35979">MSAESIVAPDITDRTEMRRLASVFDHGRLIAIPTETVYGLAAPIDRPELVERIFALKGRPPDHPLIVHVASRAQARVCVSDWPEVADILASHFWPGPLTLVLPRSAAISDRITAGQNTVALRMPDHPVALALIEALDSPVVAPSANLFTRLSPTSAADVTEAFPASEVLVLDGGRCRVGIESTIVAVDEMTQTLWWLRPGQVDRGQLAALLPPGWRLSPPADEADSTQPAAPGGMLIHYRPGKPLRVTVVAGQAGLQGLRQRLHADPETTVVELPDQPAQAARELYAALRRADAQPGQFIDLIIPSERLDDAAWEGVANRLRKSASEWTRLDG</sequence>
<feature type="binding site" evidence="14">
    <location>
        <position position="239"/>
    </location>
    <ligand>
        <name>ATP</name>
        <dbReference type="ChEBI" id="CHEBI:30616"/>
    </ligand>
</feature>
<evidence type="ECO:0000256" key="7">
    <source>
        <dbReference type="ARBA" id="ARBA00022694"/>
    </source>
</evidence>
<feature type="binding site" evidence="14">
    <location>
        <position position="144"/>
    </location>
    <ligand>
        <name>ATP</name>
        <dbReference type="ChEBI" id="CHEBI:30616"/>
    </ligand>
</feature>
<comment type="caution">
    <text evidence="16">The sequence shown here is derived from an EMBL/GenBank/DDBJ whole genome shotgun (WGS) entry which is preliminary data.</text>
</comment>
<dbReference type="Proteomes" id="UP000484885">
    <property type="component" value="Unassembled WGS sequence"/>
</dbReference>
<keyword evidence="9 13" id="KW-0547">Nucleotide-binding</keyword>
<feature type="binding site" evidence="14">
    <location>
        <position position="122"/>
    </location>
    <ligand>
        <name>L-threonine</name>
        <dbReference type="ChEBI" id="CHEBI:57926"/>
    </ligand>
</feature>
<feature type="binding site" evidence="14">
    <location>
        <position position="59"/>
    </location>
    <ligand>
        <name>ATP</name>
        <dbReference type="ChEBI" id="CHEBI:30616"/>
    </ligand>
</feature>
<evidence type="ECO:0000256" key="8">
    <source>
        <dbReference type="ARBA" id="ARBA00022695"/>
    </source>
</evidence>
<comment type="subcellular location">
    <subcellularLocation>
        <location evidence="1 13">Cytoplasm</location>
    </subcellularLocation>
</comment>
<dbReference type="PANTHER" id="PTHR17490:SF16">
    <property type="entry name" value="THREONYLCARBAMOYL-AMP SYNTHASE"/>
    <property type="match status" value="1"/>
</dbReference>
<proteinExistence type="inferred from homology"/>
<dbReference type="SUPFAM" id="SSF55821">
    <property type="entry name" value="YrdC/RibB"/>
    <property type="match status" value="1"/>
</dbReference>
<dbReference type="InterPro" id="IPR050156">
    <property type="entry name" value="TC-AMP_synthase_SUA5"/>
</dbReference>
<evidence type="ECO:0000256" key="4">
    <source>
        <dbReference type="ARBA" id="ARBA00015492"/>
    </source>
</evidence>
<dbReference type="Gene3D" id="3.90.870.10">
    <property type="entry name" value="DHBP synthase"/>
    <property type="match status" value="1"/>
</dbReference>
<feature type="binding site" evidence="14">
    <location>
        <position position="36"/>
    </location>
    <ligand>
        <name>L-threonine</name>
        <dbReference type="ChEBI" id="CHEBI:57926"/>
    </ligand>
</feature>
<keyword evidence="7 13" id="KW-0819">tRNA processing</keyword>
<dbReference type="EC" id="2.7.7.87" evidence="3 13"/>
<evidence type="ECO:0000256" key="5">
    <source>
        <dbReference type="ARBA" id="ARBA00022490"/>
    </source>
</evidence>
<keyword evidence="6 13" id="KW-0808">Transferase</keyword>
<dbReference type="EMBL" id="JAAGSC010000040">
    <property type="protein sequence ID" value="NDY95766.1"/>
    <property type="molecule type" value="Genomic_DNA"/>
</dbReference>
<feature type="domain" description="YrdC-like" evidence="15">
    <location>
        <begin position="14"/>
        <end position="202"/>
    </location>
</feature>
<feature type="binding site" evidence="14">
    <location>
        <position position="142"/>
    </location>
    <ligand>
        <name>L-threonine</name>
        <dbReference type="ChEBI" id="CHEBI:57926"/>
    </ligand>
</feature>
<feature type="binding site" evidence="14">
    <location>
        <position position="152"/>
    </location>
    <ligand>
        <name>ATP</name>
        <dbReference type="ChEBI" id="CHEBI:30616"/>
    </ligand>
</feature>
<reference evidence="16 17" key="1">
    <citation type="submission" date="2020-02" db="EMBL/GenBank/DDBJ databases">
        <authorList>
            <person name="Zhang X.-Y."/>
        </authorList>
    </citation>
    <scope>NUCLEOTIDE SEQUENCE [LARGE SCALE GENOMIC DNA]</scope>
    <source>
        <strain evidence="16 17">C33</strain>
    </source>
</reference>
<name>A0A845V3G8_9GAMM</name>
<evidence type="ECO:0000256" key="13">
    <source>
        <dbReference type="PIRNR" id="PIRNR004930"/>
    </source>
</evidence>
<dbReference type="InterPro" id="IPR017945">
    <property type="entry name" value="DHBP_synth_RibB-like_a/b_dom"/>
</dbReference>
<accession>A0A845V3G8</accession>
<dbReference type="AlphaFoldDB" id="A0A845V3G8"/>
<evidence type="ECO:0000256" key="10">
    <source>
        <dbReference type="ARBA" id="ARBA00022840"/>
    </source>
</evidence>
<dbReference type="GO" id="GO:0008033">
    <property type="term" value="P:tRNA processing"/>
    <property type="evidence" value="ECO:0007669"/>
    <property type="project" value="UniProtKB-KW"/>
</dbReference>
<dbReference type="InterPro" id="IPR005145">
    <property type="entry name" value="Sua5_C"/>
</dbReference>
<organism evidence="16 17">
    <name type="scientific">Wenzhouxiangella limi</name>
    <dbReference type="NCBI Taxonomy" id="2707351"/>
    <lineage>
        <taxon>Bacteria</taxon>
        <taxon>Pseudomonadati</taxon>
        <taxon>Pseudomonadota</taxon>
        <taxon>Gammaproteobacteria</taxon>
        <taxon>Chromatiales</taxon>
        <taxon>Wenzhouxiangellaceae</taxon>
        <taxon>Wenzhouxiangella</taxon>
    </lineage>
</organism>
<evidence type="ECO:0000256" key="1">
    <source>
        <dbReference type="ARBA" id="ARBA00004496"/>
    </source>
</evidence>
<evidence type="ECO:0000256" key="9">
    <source>
        <dbReference type="ARBA" id="ARBA00022741"/>
    </source>
</evidence>
<dbReference type="PANTHER" id="PTHR17490">
    <property type="entry name" value="SUA5"/>
    <property type="match status" value="1"/>
</dbReference>
<dbReference type="GO" id="GO:0005737">
    <property type="term" value="C:cytoplasm"/>
    <property type="evidence" value="ECO:0007669"/>
    <property type="project" value="UniProtKB-SubCell"/>
</dbReference>
<evidence type="ECO:0000256" key="2">
    <source>
        <dbReference type="ARBA" id="ARBA00007663"/>
    </source>
</evidence>
<protein>
    <recommendedName>
        <fullName evidence="4 13">Threonylcarbamoyl-AMP synthase</fullName>
        <shortName evidence="13">TC-AMP synthase</shortName>
        <ecNumber evidence="3 13">2.7.7.87</ecNumber>
    </recommendedName>
    <alternativeName>
        <fullName evidence="11 13">L-threonylcarbamoyladenylate synthase</fullName>
    </alternativeName>
</protein>
<dbReference type="InterPro" id="IPR038385">
    <property type="entry name" value="Sua5/YwlC_C"/>
</dbReference>
<dbReference type="GO" id="GO:0061710">
    <property type="term" value="F:L-threonylcarbamoyladenylate synthase"/>
    <property type="evidence" value="ECO:0007669"/>
    <property type="project" value="UniProtKB-EC"/>
</dbReference>
<evidence type="ECO:0000313" key="17">
    <source>
        <dbReference type="Proteomes" id="UP000484885"/>
    </source>
</evidence>
<dbReference type="InterPro" id="IPR006070">
    <property type="entry name" value="Sua5-like_dom"/>
</dbReference>
<keyword evidence="17" id="KW-1185">Reference proteome</keyword>
<evidence type="ECO:0000256" key="11">
    <source>
        <dbReference type="ARBA" id="ARBA00029774"/>
    </source>
</evidence>
<evidence type="ECO:0000256" key="12">
    <source>
        <dbReference type="ARBA" id="ARBA00048366"/>
    </source>
</evidence>
<evidence type="ECO:0000256" key="6">
    <source>
        <dbReference type="ARBA" id="ARBA00022679"/>
    </source>
</evidence>
<dbReference type="NCBIfam" id="TIGR00057">
    <property type="entry name" value="L-threonylcarbamoyladenylate synthase"/>
    <property type="match status" value="1"/>
</dbReference>
<feature type="binding site" evidence="14">
    <location>
        <position position="118"/>
    </location>
    <ligand>
        <name>ATP</name>
        <dbReference type="ChEBI" id="CHEBI:30616"/>
    </ligand>
</feature>
<dbReference type="Pfam" id="PF01300">
    <property type="entry name" value="Sua5_yciO_yrdC"/>
    <property type="match status" value="1"/>
</dbReference>
<evidence type="ECO:0000256" key="14">
    <source>
        <dbReference type="PIRSR" id="PIRSR004930-1"/>
    </source>
</evidence>
<keyword evidence="10 13" id="KW-0067">ATP-binding</keyword>
<feature type="binding site" evidence="14">
    <location>
        <position position="198"/>
    </location>
    <ligand>
        <name>ATP</name>
        <dbReference type="ChEBI" id="CHEBI:30616"/>
    </ligand>
</feature>
<evidence type="ECO:0000256" key="3">
    <source>
        <dbReference type="ARBA" id="ARBA00012584"/>
    </source>
</evidence>
<comment type="function">
    <text evidence="13">Required for the formation of a threonylcarbamoyl group on adenosine at position 37 (t(6)A37) in tRNAs that read codons beginning with adenine.</text>
</comment>
<feature type="binding site" evidence="14">
    <location>
        <position position="182"/>
    </location>
    <ligand>
        <name>L-threonine</name>
        <dbReference type="ChEBI" id="CHEBI:57926"/>
    </ligand>
</feature>
<dbReference type="GO" id="GO:0003725">
    <property type="term" value="F:double-stranded RNA binding"/>
    <property type="evidence" value="ECO:0007669"/>
    <property type="project" value="UniProtKB-UniRule"/>
</dbReference>
<dbReference type="PIRSF" id="PIRSF004930">
    <property type="entry name" value="Tln_factor_SUA5"/>
    <property type="match status" value="1"/>
</dbReference>
<keyword evidence="5 13" id="KW-0963">Cytoplasm</keyword>
<comment type="catalytic activity">
    <reaction evidence="12 13">
        <text>L-threonine + hydrogencarbonate + ATP = L-threonylcarbamoyladenylate + diphosphate + H2O</text>
        <dbReference type="Rhea" id="RHEA:36407"/>
        <dbReference type="ChEBI" id="CHEBI:15377"/>
        <dbReference type="ChEBI" id="CHEBI:17544"/>
        <dbReference type="ChEBI" id="CHEBI:30616"/>
        <dbReference type="ChEBI" id="CHEBI:33019"/>
        <dbReference type="ChEBI" id="CHEBI:57926"/>
        <dbReference type="ChEBI" id="CHEBI:73682"/>
        <dbReference type="EC" id="2.7.7.87"/>
    </reaction>
</comment>
<feature type="binding site" evidence="14">
    <location>
        <position position="68"/>
    </location>
    <ligand>
        <name>L-threonine</name>
        <dbReference type="ChEBI" id="CHEBI:57926"/>
    </ligand>
</feature>
<dbReference type="InterPro" id="IPR010923">
    <property type="entry name" value="T(6)A37_SUA5"/>
</dbReference>
<dbReference type="GO" id="GO:0005524">
    <property type="term" value="F:ATP binding"/>
    <property type="evidence" value="ECO:0007669"/>
    <property type="project" value="UniProtKB-UniRule"/>
</dbReference>